<evidence type="ECO:0000313" key="2">
    <source>
        <dbReference type="EMBL" id="ADY27418.1"/>
    </source>
</evidence>
<protein>
    <submittedName>
        <fullName evidence="2">Uncharacterized protein</fullName>
    </submittedName>
</protein>
<keyword evidence="2" id="KW-0614">Plasmid</keyword>
<feature type="region of interest" description="Disordered" evidence="1">
    <location>
        <begin position="20"/>
        <end position="57"/>
    </location>
</feature>
<dbReference type="EMBL" id="CP002538">
    <property type="protein sequence ID" value="ADY27418.1"/>
    <property type="molecule type" value="Genomic_DNA"/>
</dbReference>
<sequence length="57" mass="6701">MKYPKLHGWAYVDYRIRRGKGPSVGRQHLKRRTRRDARRRLNQEVAKELSGLDVGPA</sequence>
<feature type="compositionally biased region" description="Basic residues" evidence="1">
    <location>
        <begin position="27"/>
        <end position="38"/>
    </location>
</feature>
<dbReference type="RefSeq" id="WP_013615772.1">
    <property type="nucleotide sequence ID" value="NC_015162.1"/>
</dbReference>
<organism evidence="2 3">
    <name type="scientific">Deinococcus proteolyticus (strain ATCC 35074 / DSM 20540 / JCM 6276 / NBRC 101906 / NCIMB 13154 / VKM Ac-1939 / CCM 2703 / MRP)</name>
    <dbReference type="NCBI Taxonomy" id="693977"/>
    <lineage>
        <taxon>Bacteria</taxon>
        <taxon>Thermotogati</taxon>
        <taxon>Deinococcota</taxon>
        <taxon>Deinococci</taxon>
        <taxon>Deinococcales</taxon>
        <taxon>Deinococcaceae</taxon>
        <taxon>Deinococcus</taxon>
    </lineage>
</organism>
<dbReference type="HOGENOM" id="CLU_2989156_0_0_0"/>
<dbReference type="KEGG" id="dpt:Deipr_2293"/>
<gene>
    <name evidence="2" type="ordered locus">Deipr_2293</name>
</gene>
<name>F0RQ59_DEIPM</name>
<reference evidence="3" key="1">
    <citation type="submission" date="2011-02" db="EMBL/GenBank/DDBJ databases">
        <title>The complete sequence of plasmid2 of Deinococcus proteolyticus DSM 20540.</title>
        <authorList>
            <consortium name="US DOE Joint Genome Institute (JGI-PGF)"/>
            <person name="Lucas S."/>
            <person name="Copeland A."/>
            <person name="Lapidus A."/>
            <person name="Bruce D."/>
            <person name="Goodwin L."/>
            <person name="Pitluck S."/>
            <person name="Kyrpides N."/>
            <person name="Mavromatis K."/>
            <person name="Pagani I."/>
            <person name="Ivanova N."/>
            <person name="Ovchinnikova G."/>
            <person name="Zeytun A."/>
            <person name="Detter J.C."/>
            <person name="Han C."/>
            <person name="Land M."/>
            <person name="Hauser L."/>
            <person name="Markowitz V."/>
            <person name="Cheng J.-F."/>
            <person name="Hugenholtz P."/>
            <person name="Woyke T."/>
            <person name="Wu D."/>
            <person name="Pukall R."/>
            <person name="Steenblock K."/>
            <person name="Brambilla E."/>
            <person name="Klenk H.-P."/>
            <person name="Eisen J.A."/>
        </authorList>
    </citation>
    <scope>NUCLEOTIDE SEQUENCE [LARGE SCALE GENOMIC DNA]</scope>
    <source>
        <strain evidence="3">ATCC 35074 / DSM 20540 / JCM 6276 / NBRC 101906 / NCIMB 13154 / VKM Ac-1939 / CCM 2703 / MRP</strain>
        <plasmid evidence="3">Plasmid pDEIPR02</plasmid>
    </source>
</reference>
<dbReference type="Proteomes" id="UP000007718">
    <property type="component" value="Plasmid pDEIPR02"/>
</dbReference>
<proteinExistence type="predicted"/>
<reference evidence="2 3" key="2">
    <citation type="journal article" date="2012" name="Stand. Genomic Sci.">
        <title>Complete genome sequence of the orange-red pigmented, radioresistant Deinococcus proteolyticus type strain (MRP(T)).</title>
        <authorList>
            <person name="Copeland A."/>
            <person name="Zeytun A."/>
            <person name="Yassawong M."/>
            <person name="Nolan M."/>
            <person name="Lucas S."/>
            <person name="Hammon N."/>
            <person name="Deshpande S."/>
            <person name="Cheng J.F."/>
            <person name="Han C."/>
            <person name="Tapia R."/>
            <person name="Goodwin L.A."/>
            <person name="Pitluck S."/>
            <person name="Mavromatis K."/>
            <person name="Liolios K."/>
            <person name="Pagani I."/>
            <person name="Ivanova N."/>
            <person name="Mikhailova N."/>
            <person name="Pati A."/>
            <person name="Chen A."/>
            <person name="Palaniappan K."/>
            <person name="Land M."/>
            <person name="Hauser L."/>
            <person name="Jeffries C.D."/>
            <person name="Brambilla E.M."/>
            <person name="Rohde M."/>
            <person name="Sikorski J."/>
            <person name="Pukall R."/>
            <person name="Goker M."/>
            <person name="Detter J.C."/>
            <person name="Woyke T."/>
            <person name="Bristow J."/>
            <person name="Eisen J.A."/>
            <person name="Markowitz V."/>
            <person name="Hugenholtz P."/>
            <person name="Kyrpides N.C."/>
            <person name="Klenk H.P."/>
            <person name="Lapidus A."/>
        </authorList>
    </citation>
    <scope>NUCLEOTIDE SEQUENCE [LARGE SCALE GENOMIC DNA]</scope>
    <source>
        <strain evidence="3">ATCC 35074 / DSM 20540 / JCM 6276 / NBRC 101906 / NCIMB 13154 / VKM Ac-1939 / CCM 2703 / MRP</strain>
        <plasmid evidence="3">Plasmid pDEIPR02</plasmid>
    </source>
</reference>
<geneLocation type="plasmid" evidence="2 3">
    <name>pDEIPR02</name>
</geneLocation>
<accession>F0RQ59</accession>
<keyword evidence="3" id="KW-1185">Reference proteome</keyword>
<evidence type="ECO:0000313" key="3">
    <source>
        <dbReference type="Proteomes" id="UP000007718"/>
    </source>
</evidence>
<evidence type="ECO:0000256" key="1">
    <source>
        <dbReference type="SAM" id="MobiDB-lite"/>
    </source>
</evidence>
<dbReference type="AlphaFoldDB" id="F0RQ59"/>